<dbReference type="InterPro" id="IPR045882">
    <property type="entry name" value="GPT1/2"/>
</dbReference>
<keyword evidence="3" id="KW-1185">Reference proteome</keyword>
<accession>A0ABD2ZMV4</accession>
<gene>
    <name evidence="2" type="ORF">ACH5RR_018778</name>
</gene>
<dbReference type="AlphaFoldDB" id="A0ABD2ZMV4"/>
<feature type="region of interest" description="Disordered" evidence="1">
    <location>
        <begin position="476"/>
        <end position="549"/>
    </location>
</feature>
<feature type="compositionally biased region" description="Low complexity" evidence="1">
    <location>
        <begin position="134"/>
        <end position="144"/>
    </location>
</feature>
<reference evidence="2 3" key="1">
    <citation type="submission" date="2024-11" db="EMBL/GenBank/DDBJ databases">
        <title>A near-complete genome assembly of Cinchona calisaya.</title>
        <authorList>
            <person name="Lian D.C."/>
            <person name="Zhao X.W."/>
            <person name="Wei L."/>
        </authorList>
    </citation>
    <scope>NUCLEOTIDE SEQUENCE [LARGE SCALE GENOMIC DNA]</scope>
    <source>
        <tissue evidence="2">Nenye</tissue>
    </source>
</reference>
<comment type="caution">
    <text evidence="2">The sequence shown here is derived from an EMBL/GenBank/DDBJ whole genome shotgun (WGS) entry which is preliminary data.</text>
</comment>
<dbReference type="PANTHER" id="PTHR33737">
    <property type="entry name" value="OS05G0121800 PROTEIN"/>
    <property type="match status" value="1"/>
</dbReference>
<evidence type="ECO:0000313" key="2">
    <source>
        <dbReference type="EMBL" id="KAL3520629.1"/>
    </source>
</evidence>
<proteinExistence type="predicted"/>
<dbReference type="EMBL" id="JBJUIK010000008">
    <property type="protein sequence ID" value="KAL3520629.1"/>
    <property type="molecule type" value="Genomic_DNA"/>
</dbReference>
<sequence length="549" mass="60274">MKNVLTGERSSASVDCQAKVKNNSATIGSGNNLKLSKISALENSCTLSGSLSLSEHSSVIASSANSHDRKSNASPIKVPSALLKRKAESTKSKLSDSRSTPNAAVRYLMKGKELGHPRFSTQSLSLSNNLSCISSSSLSKGSTLRPKSRAKQPSKDTEIHLDTPVTLRVTGSQDEEKQSPFLMNNLHIKSILYQQNEGVNSPDQPSTPSLTATSHAPTESRKKLKASCLRMPSPKIGFFDEDKSTVPTMGRSFQLHFEMQCTPHCKPGYSNRKLRPGKLVQDRTSSEIRCIQHVSRSTQLLHPAQDIIKLQHVTSDEKLKSSSPEVWSTMKSVSDVGLRLQSGTCGEIEEKICSKCRRVDQSSVIRQDDERRRVKGTHSRLSREAKGQRTDPVILPELSTPTKKEKNGCNQHDTNNLHSSVVDQVNDISRYFEAIDLSRDMVMDNKEVDKDWPILHVDSIVSKSNGNNIVANDQKKQGMMPNTFSDSSSPSLPGTEFSPSLRTPLADKTSIGNGSGSLIQSTTKEKLAEKPSKFPCQDVPSYKENTCPI</sequence>
<name>A0ABD2ZMV4_9GENT</name>
<feature type="region of interest" description="Disordered" evidence="1">
    <location>
        <begin position="63"/>
        <end position="103"/>
    </location>
</feature>
<dbReference type="Proteomes" id="UP001630127">
    <property type="component" value="Unassembled WGS sequence"/>
</dbReference>
<evidence type="ECO:0000256" key="1">
    <source>
        <dbReference type="SAM" id="MobiDB-lite"/>
    </source>
</evidence>
<feature type="compositionally biased region" description="Polar residues" evidence="1">
    <location>
        <begin position="480"/>
        <end position="501"/>
    </location>
</feature>
<feature type="compositionally biased region" description="Basic and acidic residues" evidence="1">
    <location>
        <begin position="85"/>
        <end position="96"/>
    </location>
</feature>
<dbReference type="PANTHER" id="PTHR33737:SF16">
    <property type="entry name" value="DUF3741 DOMAIN-CONTAINING PROTEIN"/>
    <property type="match status" value="1"/>
</dbReference>
<feature type="region of interest" description="Disordered" evidence="1">
    <location>
        <begin position="134"/>
        <end position="164"/>
    </location>
</feature>
<feature type="compositionally biased region" description="Polar residues" evidence="1">
    <location>
        <begin position="197"/>
        <end position="217"/>
    </location>
</feature>
<feature type="region of interest" description="Disordered" evidence="1">
    <location>
        <begin position="197"/>
        <end position="225"/>
    </location>
</feature>
<feature type="compositionally biased region" description="Basic and acidic residues" evidence="1">
    <location>
        <begin position="523"/>
        <end position="532"/>
    </location>
</feature>
<organism evidence="2 3">
    <name type="scientific">Cinchona calisaya</name>
    <dbReference type="NCBI Taxonomy" id="153742"/>
    <lineage>
        <taxon>Eukaryota</taxon>
        <taxon>Viridiplantae</taxon>
        <taxon>Streptophyta</taxon>
        <taxon>Embryophyta</taxon>
        <taxon>Tracheophyta</taxon>
        <taxon>Spermatophyta</taxon>
        <taxon>Magnoliopsida</taxon>
        <taxon>eudicotyledons</taxon>
        <taxon>Gunneridae</taxon>
        <taxon>Pentapetalae</taxon>
        <taxon>asterids</taxon>
        <taxon>lamiids</taxon>
        <taxon>Gentianales</taxon>
        <taxon>Rubiaceae</taxon>
        <taxon>Cinchonoideae</taxon>
        <taxon>Cinchoneae</taxon>
        <taxon>Cinchona</taxon>
    </lineage>
</organism>
<protein>
    <submittedName>
        <fullName evidence="2">Uncharacterized protein</fullName>
    </submittedName>
</protein>
<evidence type="ECO:0000313" key="3">
    <source>
        <dbReference type="Proteomes" id="UP001630127"/>
    </source>
</evidence>
<feature type="compositionally biased region" description="Polar residues" evidence="1">
    <location>
        <begin position="510"/>
        <end position="522"/>
    </location>
</feature>
<feature type="region of interest" description="Disordered" evidence="1">
    <location>
        <begin position="368"/>
        <end position="389"/>
    </location>
</feature>